<keyword evidence="2" id="KW-1185">Reference proteome</keyword>
<dbReference type="AlphaFoldDB" id="A0A136PLL1"/>
<name>A0A136PLL1_9ACTN</name>
<comment type="caution">
    <text evidence="1">The sequence shown here is derived from an EMBL/GenBank/DDBJ whole genome shotgun (WGS) entry which is preliminary data.</text>
</comment>
<protein>
    <submittedName>
        <fullName evidence="1">Uncharacterized protein</fullName>
    </submittedName>
</protein>
<evidence type="ECO:0000313" key="1">
    <source>
        <dbReference type="EMBL" id="KXK59261.1"/>
    </source>
</evidence>
<sequence length="71" mass="8014">MEVTVQEQEREHEPTRPIPHIVRVWRIVGPVLEMVALVAAHQQREGLALAAKALAVLGQSTTVWLVGRERR</sequence>
<evidence type="ECO:0000313" key="2">
    <source>
        <dbReference type="Proteomes" id="UP000070620"/>
    </source>
</evidence>
<organism evidence="1 2">
    <name type="scientific">Micromonospora rosaria</name>
    <dbReference type="NCBI Taxonomy" id="47874"/>
    <lineage>
        <taxon>Bacteria</taxon>
        <taxon>Bacillati</taxon>
        <taxon>Actinomycetota</taxon>
        <taxon>Actinomycetes</taxon>
        <taxon>Micromonosporales</taxon>
        <taxon>Micromonosporaceae</taxon>
        <taxon>Micromonospora</taxon>
    </lineage>
</organism>
<accession>A0A136PLL1</accession>
<gene>
    <name evidence="1" type="ORF">AWW66_25255</name>
</gene>
<dbReference type="EMBL" id="LRQV01000123">
    <property type="protein sequence ID" value="KXK59261.1"/>
    <property type="molecule type" value="Genomic_DNA"/>
</dbReference>
<proteinExistence type="predicted"/>
<dbReference type="Proteomes" id="UP000070620">
    <property type="component" value="Unassembled WGS sequence"/>
</dbReference>
<reference evidence="1 2" key="1">
    <citation type="submission" date="2016-01" db="EMBL/GenBank/DDBJ databases">
        <title>Whole genome sequence and analysis of Micromonospora rosaria DSM 803, which can produce antibacterial substance rosamicin.</title>
        <authorList>
            <person name="Yang H."/>
            <person name="He X."/>
            <person name="Zhu D."/>
        </authorList>
    </citation>
    <scope>NUCLEOTIDE SEQUENCE [LARGE SCALE GENOMIC DNA]</scope>
    <source>
        <strain evidence="1 2">DSM 803</strain>
    </source>
</reference>